<accession>A0A2H3CTF4</accession>
<sequence length="452" mass="51777">MDYIAGSAVQTFDDAKEIFYSYDIACQWKIKLCEHMRKIPKHAQICDDMALDFGIPKLHCHLLCERNDRAICQLNRQASAHTIFTESLPQDKNWAEEWTGMVEKWEADYKALNPYFKEAKYMSEAVVKHCLKEKDQKACEVPGVVRLHITSPSSAVAMGLLIEETQRRIRVAYMPCVLLLVEEAPAKVEGADDVEHVTLWFPSTLTEEQRQLGCKGNIMKIEEDLQEVQCFDALDTIQGMSRTKQEHARTSPYDPCSHFHAAVAKYRVARAALLALQGADPWEKHLQVLQATDVGMMDGAVFCISLEETEDDMSRYQKRKKDTENTREGEGVEWLKSRARVHRWHEELALVQAEMQQCIRLLKYRARTWKSAHDKSKDVTMSSILLEEMKAYTDSQAAVNHALASSFQAVWLLPKCEVERPALDEREAMEREEEEERTVMGVISATCDGQIE</sequence>
<organism evidence="1 2">
    <name type="scientific">Armillaria gallica</name>
    <name type="common">Bulbous honey fungus</name>
    <name type="synonym">Armillaria bulbosa</name>
    <dbReference type="NCBI Taxonomy" id="47427"/>
    <lineage>
        <taxon>Eukaryota</taxon>
        <taxon>Fungi</taxon>
        <taxon>Dikarya</taxon>
        <taxon>Basidiomycota</taxon>
        <taxon>Agaricomycotina</taxon>
        <taxon>Agaricomycetes</taxon>
        <taxon>Agaricomycetidae</taxon>
        <taxon>Agaricales</taxon>
        <taxon>Marasmiineae</taxon>
        <taxon>Physalacriaceae</taxon>
        <taxon>Armillaria</taxon>
    </lineage>
</organism>
<dbReference type="STRING" id="47427.A0A2H3CTF4"/>
<reference evidence="2" key="1">
    <citation type="journal article" date="2017" name="Nat. Ecol. Evol.">
        <title>Genome expansion and lineage-specific genetic innovations in the forest pathogenic fungi Armillaria.</title>
        <authorList>
            <person name="Sipos G."/>
            <person name="Prasanna A.N."/>
            <person name="Walter M.C."/>
            <person name="O'Connor E."/>
            <person name="Balint B."/>
            <person name="Krizsan K."/>
            <person name="Kiss B."/>
            <person name="Hess J."/>
            <person name="Varga T."/>
            <person name="Slot J."/>
            <person name="Riley R."/>
            <person name="Boka B."/>
            <person name="Rigling D."/>
            <person name="Barry K."/>
            <person name="Lee J."/>
            <person name="Mihaltcheva S."/>
            <person name="LaButti K."/>
            <person name="Lipzen A."/>
            <person name="Waldron R."/>
            <person name="Moloney N.M."/>
            <person name="Sperisen C."/>
            <person name="Kredics L."/>
            <person name="Vagvoelgyi C."/>
            <person name="Patrignani A."/>
            <person name="Fitzpatrick D."/>
            <person name="Nagy I."/>
            <person name="Doyle S."/>
            <person name="Anderson J.B."/>
            <person name="Grigoriev I.V."/>
            <person name="Gueldener U."/>
            <person name="Muensterkoetter M."/>
            <person name="Nagy L.G."/>
        </authorList>
    </citation>
    <scope>NUCLEOTIDE SEQUENCE [LARGE SCALE GENOMIC DNA]</scope>
    <source>
        <strain evidence="2">Ar21-2</strain>
    </source>
</reference>
<name>A0A2H3CTF4_ARMGA</name>
<gene>
    <name evidence="1" type="ORF">ARMGADRAFT_1038610</name>
</gene>
<proteinExistence type="predicted"/>
<dbReference type="InParanoid" id="A0A2H3CTF4"/>
<dbReference type="OrthoDB" id="3062870at2759"/>
<dbReference type="EMBL" id="KZ293717">
    <property type="protein sequence ID" value="PBK82452.1"/>
    <property type="molecule type" value="Genomic_DNA"/>
</dbReference>
<evidence type="ECO:0000313" key="1">
    <source>
        <dbReference type="EMBL" id="PBK82452.1"/>
    </source>
</evidence>
<keyword evidence="2" id="KW-1185">Reference proteome</keyword>
<dbReference type="AlphaFoldDB" id="A0A2H3CTF4"/>
<evidence type="ECO:0000313" key="2">
    <source>
        <dbReference type="Proteomes" id="UP000217790"/>
    </source>
</evidence>
<dbReference type="Proteomes" id="UP000217790">
    <property type="component" value="Unassembled WGS sequence"/>
</dbReference>
<protein>
    <submittedName>
        <fullName evidence="1">Uncharacterized protein</fullName>
    </submittedName>
</protein>